<dbReference type="Proteomes" id="UP000275078">
    <property type="component" value="Unassembled WGS sequence"/>
</dbReference>
<evidence type="ECO:0000256" key="5">
    <source>
        <dbReference type="ARBA" id="ARBA00018028"/>
    </source>
</evidence>
<feature type="domain" description="Post-SET" evidence="18">
    <location>
        <begin position="310"/>
        <end position="326"/>
    </location>
</feature>
<feature type="region of interest" description="Disordered" evidence="16">
    <location>
        <begin position="635"/>
        <end position="667"/>
    </location>
</feature>
<dbReference type="SMART" id="SM00570">
    <property type="entry name" value="AWS"/>
    <property type="match status" value="1"/>
</dbReference>
<dbReference type="FunFam" id="2.170.270.10:FF:000033">
    <property type="entry name" value="Histone-lysine N-methyltransferase"/>
    <property type="match status" value="1"/>
</dbReference>
<evidence type="ECO:0000256" key="14">
    <source>
        <dbReference type="ARBA" id="ARBA00030091"/>
    </source>
</evidence>
<evidence type="ECO:0000256" key="4">
    <source>
        <dbReference type="ARBA" id="ARBA00012178"/>
    </source>
</evidence>
<evidence type="ECO:0000256" key="16">
    <source>
        <dbReference type="SAM" id="MobiDB-lite"/>
    </source>
</evidence>
<dbReference type="InterPro" id="IPR003616">
    <property type="entry name" value="Post-SET_dom"/>
</dbReference>
<dbReference type="STRING" id="1160509.A0A3N4IM12"/>
<dbReference type="InterPro" id="IPR001214">
    <property type="entry name" value="SET_dom"/>
</dbReference>
<keyword evidence="13" id="KW-0539">Nucleus</keyword>
<keyword evidence="7" id="KW-0678">Repressor</keyword>
<accession>A0A3N4IM12</accession>
<evidence type="ECO:0000256" key="1">
    <source>
        <dbReference type="ARBA" id="ARBA00003901"/>
    </source>
</evidence>
<dbReference type="GO" id="GO:0005694">
    <property type="term" value="C:chromosome"/>
    <property type="evidence" value="ECO:0007669"/>
    <property type="project" value="UniProtKB-SubCell"/>
</dbReference>
<keyword evidence="9" id="KW-0808">Transferase</keyword>
<evidence type="ECO:0000256" key="15">
    <source>
        <dbReference type="ARBA" id="ARBA00047545"/>
    </source>
</evidence>
<dbReference type="PANTHER" id="PTHR22884">
    <property type="entry name" value="SET DOMAIN PROTEINS"/>
    <property type="match status" value="1"/>
</dbReference>
<dbReference type="PROSITE" id="PS50868">
    <property type="entry name" value="POST_SET"/>
    <property type="match status" value="1"/>
</dbReference>
<dbReference type="InterPro" id="IPR046341">
    <property type="entry name" value="SET_dom_sf"/>
</dbReference>
<keyword evidence="11" id="KW-0805">Transcription regulation</keyword>
<evidence type="ECO:0000256" key="3">
    <source>
        <dbReference type="ARBA" id="ARBA00004286"/>
    </source>
</evidence>
<dbReference type="Pfam" id="PF00856">
    <property type="entry name" value="SET"/>
    <property type="match status" value="1"/>
</dbReference>
<dbReference type="PROSITE" id="PS51215">
    <property type="entry name" value="AWS"/>
    <property type="match status" value="1"/>
</dbReference>
<gene>
    <name evidence="20" type="ORF">BJ508DRAFT_96789</name>
</gene>
<dbReference type="SMART" id="SM00317">
    <property type="entry name" value="SET"/>
    <property type="match status" value="1"/>
</dbReference>
<feature type="domain" description="SET" evidence="17">
    <location>
        <begin position="186"/>
        <end position="303"/>
    </location>
</feature>
<evidence type="ECO:0000256" key="9">
    <source>
        <dbReference type="ARBA" id="ARBA00022679"/>
    </source>
</evidence>
<feature type="compositionally biased region" description="Basic and acidic residues" evidence="16">
    <location>
        <begin position="77"/>
        <end position="88"/>
    </location>
</feature>
<evidence type="ECO:0000256" key="12">
    <source>
        <dbReference type="ARBA" id="ARBA00023163"/>
    </source>
</evidence>
<feature type="compositionally biased region" description="Low complexity" evidence="16">
    <location>
        <begin position="39"/>
        <end position="72"/>
    </location>
</feature>
<comment type="catalytic activity">
    <reaction evidence="15">
        <text>L-lysyl(36)-[histone H3] + 3 S-adenosyl-L-methionine = N(6),N(6),N(6)-trimethyl-L-lysyl(36)-[histone H3] + 3 S-adenosyl-L-homocysteine + 3 H(+)</text>
        <dbReference type="Rhea" id="RHEA:60324"/>
        <dbReference type="Rhea" id="RHEA-COMP:9785"/>
        <dbReference type="Rhea" id="RHEA-COMP:15536"/>
        <dbReference type="ChEBI" id="CHEBI:15378"/>
        <dbReference type="ChEBI" id="CHEBI:29969"/>
        <dbReference type="ChEBI" id="CHEBI:57856"/>
        <dbReference type="ChEBI" id="CHEBI:59789"/>
        <dbReference type="ChEBI" id="CHEBI:61961"/>
        <dbReference type="EC" id="2.1.1.359"/>
    </reaction>
</comment>
<dbReference type="OrthoDB" id="422362at2759"/>
<feature type="compositionally biased region" description="Polar residues" evidence="16">
    <location>
        <begin position="512"/>
        <end position="527"/>
    </location>
</feature>
<organism evidence="20 21">
    <name type="scientific">Ascobolus immersus RN42</name>
    <dbReference type="NCBI Taxonomy" id="1160509"/>
    <lineage>
        <taxon>Eukaryota</taxon>
        <taxon>Fungi</taxon>
        <taxon>Dikarya</taxon>
        <taxon>Ascomycota</taxon>
        <taxon>Pezizomycotina</taxon>
        <taxon>Pezizomycetes</taxon>
        <taxon>Pezizales</taxon>
        <taxon>Ascobolaceae</taxon>
        <taxon>Ascobolus</taxon>
    </lineage>
</organism>
<dbReference type="GO" id="GO:0032259">
    <property type="term" value="P:methylation"/>
    <property type="evidence" value="ECO:0007669"/>
    <property type="project" value="UniProtKB-KW"/>
</dbReference>
<feature type="region of interest" description="Disordered" evidence="16">
    <location>
        <begin position="504"/>
        <end position="582"/>
    </location>
</feature>
<feature type="region of interest" description="Disordered" evidence="16">
    <location>
        <begin position="1"/>
        <end position="98"/>
    </location>
</feature>
<proteinExistence type="predicted"/>
<dbReference type="PROSITE" id="PS51568">
    <property type="entry name" value="SAM_MT43_SET2_1"/>
    <property type="match status" value="1"/>
</dbReference>
<evidence type="ECO:0000259" key="17">
    <source>
        <dbReference type="PROSITE" id="PS50280"/>
    </source>
</evidence>
<dbReference type="SUPFAM" id="SSF82199">
    <property type="entry name" value="SET domain"/>
    <property type="match status" value="1"/>
</dbReference>
<evidence type="ECO:0000256" key="7">
    <source>
        <dbReference type="ARBA" id="ARBA00022491"/>
    </source>
</evidence>
<evidence type="ECO:0000256" key="10">
    <source>
        <dbReference type="ARBA" id="ARBA00022691"/>
    </source>
</evidence>
<dbReference type="CDD" id="cd19172">
    <property type="entry name" value="SET_SETD2"/>
    <property type="match status" value="1"/>
</dbReference>
<evidence type="ECO:0000259" key="18">
    <source>
        <dbReference type="PROSITE" id="PS50868"/>
    </source>
</evidence>
<evidence type="ECO:0000256" key="13">
    <source>
        <dbReference type="ARBA" id="ARBA00023242"/>
    </source>
</evidence>
<dbReference type="EMBL" id="ML119647">
    <property type="protein sequence ID" value="RPA87165.1"/>
    <property type="molecule type" value="Genomic_DNA"/>
</dbReference>
<dbReference type="GO" id="GO:0140955">
    <property type="term" value="F:histone H3K36 trimethyltransferase activity"/>
    <property type="evidence" value="ECO:0007669"/>
    <property type="project" value="UniProtKB-EC"/>
</dbReference>
<reference evidence="20 21" key="1">
    <citation type="journal article" date="2018" name="Nat. Ecol. Evol.">
        <title>Pezizomycetes genomes reveal the molecular basis of ectomycorrhizal truffle lifestyle.</title>
        <authorList>
            <person name="Murat C."/>
            <person name="Payen T."/>
            <person name="Noel B."/>
            <person name="Kuo A."/>
            <person name="Morin E."/>
            <person name="Chen J."/>
            <person name="Kohler A."/>
            <person name="Krizsan K."/>
            <person name="Balestrini R."/>
            <person name="Da Silva C."/>
            <person name="Montanini B."/>
            <person name="Hainaut M."/>
            <person name="Levati E."/>
            <person name="Barry K.W."/>
            <person name="Belfiori B."/>
            <person name="Cichocki N."/>
            <person name="Clum A."/>
            <person name="Dockter R.B."/>
            <person name="Fauchery L."/>
            <person name="Guy J."/>
            <person name="Iotti M."/>
            <person name="Le Tacon F."/>
            <person name="Lindquist E.A."/>
            <person name="Lipzen A."/>
            <person name="Malagnac F."/>
            <person name="Mello A."/>
            <person name="Molinier V."/>
            <person name="Miyauchi S."/>
            <person name="Poulain J."/>
            <person name="Riccioni C."/>
            <person name="Rubini A."/>
            <person name="Sitrit Y."/>
            <person name="Splivallo R."/>
            <person name="Traeger S."/>
            <person name="Wang M."/>
            <person name="Zifcakova L."/>
            <person name="Wipf D."/>
            <person name="Zambonelli A."/>
            <person name="Paolocci F."/>
            <person name="Nowrousian M."/>
            <person name="Ottonello S."/>
            <person name="Baldrian P."/>
            <person name="Spatafora J.W."/>
            <person name="Henrissat B."/>
            <person name="Nagy L.G."/>
            <person name="Aury J.M."/>
            <person name="Wincker P."/>
            <person name="Grigoriev I.V."/>
            <person name="Bonfante P."/>
            <person name="Martin F.M."/>
        </authorList>
    </citation>
    <scope>NUCLEOTIDE SEQUENCE [LARGE SCALE GENOMIC DNA]</scope>
    <source>
        <strain evidence="20 21">RN42</strain>
    </source>
</reference>
<evidence type="ECO:0000256" key="6">
    <source>
        <dbReference type="ARBA" id="ARBA00022454"/>
    </source>
</evidence>
<dbReference type="InterPro" id="IPR050777">
    <property type="entry name" value="SET2_Histone-Lys_MeTrsfase"/>
</dbReference>
<keyword evidence="21" id="KW-1185">Reference proteome</keyword>
<dbReference type="Gene3D" id="2.170.270.10">
    <property type="entry name" value="SET domain"/>
    <property type="match status" value="1"/>
</dbReference>
<evidence type="ECO:0000256" key="11">
    <source>
        <dbReference type="ARBA" id="ARBA00023015"/>
    </source>
</evidence>
<name>A0A3N4IM12_ASCIM</name>
<dbReference type="InterPro" id="IPR044437">
    <property type="entry name" value="SETD2/Set2_SET"/>
</dbReference>
<comment type="subcellular location">
    <subcellularLocation>
        <location evidence="3">Chromosome</location>
    </subcellularLocation>
    <subcellularLocation>
        <location evidence="2">Nucleus</location>
    </subcellularLocation>
</comment>
<dbReference type="EC" id="2.1.1.359" evidence="4"/>
<dbReference type="InterPro" id="IPR006560">
    <property type="entry name" value="AWS_dom"/>
</dbReference>
<evidence type="ECO:0000256" key="8">
    <source>
        <dbReference type="ARBA" id="ARBA00022603"/>
    </source>
</evidence>
<keyword evidence="12" id="KW-0804">Transcription</keyword>
<dbReference type="Pfam" id="PF17907">
    <property type="entry name" value="AWS"/>
    <property type="match status" value="1"/>
</dbReference>
<dbReference type="AlphaFoldDB" id="A0A3N4IM12"/>
<comment type="function">
    <text evidence="1">Histone methyltransferase that trimethylates histone H3 'Lys-36' forming H3K36me3. Involved in transcription elongation as well as in transcription repression.</text>
</comment>
<dbReference type="GO" id="GO:0005634">
    <property type="term" value="C:nucleus"/>
    <property type="evidence" value="ECO:0007669"/>
    <property type="project" value="UniProtKB-SubCell"/>
</dbReference>
<sequence>MTRSPSVKNEEGSPMATDSLSGHDDVDTKTIPSTDHVISSLSKTTLSSATSHTSDNSAPSTTTATPETAASTMPDSTEEKPAKAENVKKQSTGPPLLLDYPSATEEATSTFTVITTCTYTSMKLGNTDQEEPMACDCGSDNVDGVNMACAPGSDCINVNTSMECAGDSCGCGYNCQNQRFQRREWADVSVVKTEHKGYGLRADKRLDPDTFIFEYVGEVIDEPRYHKRRMDYDKEGIKHFYFMSLAKNQFIDATKKGNLARFCNHSCNPNCYVEKWIVGKKFRMGIFAKREIQAGEELTFDYNVDRYGSEAQKCWCGEPNCLGFIGGKTQTDGGKQMSTRKISDQVSEALGLEISRKGRKVVGVDEDFLKFYEPLPLDAESSISVIMGVLLVNEEDYIVAKILERIRRCEDIGIQREVMRLHGYQIMNTLIKRWIESRTIILNILNILVHWPNETKNKITASKIEGTIQELTESECDEVSAKASELLEVWSRLKIGYRIPRRIRTEGDDNDSNSPSKGPGDSSTGNNSPAPSTPVPPSGPSSSTGPPYRKFTPKAHVPGAPKGPKSQMQEQEDFNRPLPPGWTIHFHNNRRCYQSTDRMQISYTFPTVPYHPQSVIQKSKSSIVEKVMQQSSSYVDLEAKRRAEEQERERRRREEENRRREEEAERERRARELELLLQKDIEEEKREAREKRKKLEAEKKLKERRKTVEKKLTEPEIERALLKTHGPIMANLMAKRNPWHLHKRSSSGPPAPPKEDWKLLVSWVSLNLAHL</sequence>
<protein>
    <recommendedName>
        <fullName evidence="5">Histone-lysine N-methyltransferase, H3 lysine-36 specific</fullName>
        <ecNumber evidence="4">2.1.1.359</ecNumber>
    </recommendedName>
    <alternativeName>
        <fullName evidence="14">SET domain-containing protein 2</fullName>
    </alternativeName>
</protein>
<keyword evidence="6" id="KW-0158">Chromosome</keyword>
<evidence type="ECO:0000313" key="20">
    <source>
        <dbReference type="EMBL" id="RPA87165.1"/>
    </source>
</evidence>
<evidence type="ECO:0000313" key="21">
    <source>
        <dbReference type="Proteomes" id="UP000275078"/>
    </source>
</evidence>
<feature type="domain" description="AWS" evidence="19">
    <location>
        <begin position="130"/>
        <end position="184"/>
    </location>
</feature>
<keyword evidence="8" id="KW-0489">Methyltransferase</keyword>
<dbReference type="InterPro" id="IPR025788">
    <property type="entry name" value="Set2_fungi"/>
</dbReference>
<feature type="compositionally biased region" description="Basic and acidic residues" evidence="16">
    <location>
        <begin position="637"/>
        <end position="667"/>
    </location>
</feature>
<evidence type="ECO:0000256" key="2">
    <source>
        <dbReference type="ARBA" id="ARBA00004123"/>
    </source>
</evidence>
<dbReference type="PROSITE" id="PS50280">
    <property type="entry name" value="SET"/>
    <property type="match status" value="1"/>
</dbReference>
<evidence type="ECO:0000259" key="19">
    <source>
        <dbReference type="PROSITE" id="PS51215"/>
    </source>
</evidence>
<keyword evidence="10" id="KW-0949">S-adenosyl-L-methionine</keyword>